<comment type="subcellular location">
    <subcellularLocation>
        <location evidence="1">Membrane</location>
        <topology evidence="1">Multi-pass membrane protein</topology>
    </subcellularLocation>
</comment>
<feature type="transmembrane region" description="Helical" evidence="8">
    <location>
        <begin position="266"/>
        <end position="286"/>
    </location>
</feature>
<evidence type="ECO:0000256" key="1">
    <source>
        <dbReference type="ARBA" id="ARBA00004141"/>
    </source>
</evidence>
<protein>
    <submittedName>
        <fullName evidence="9">Spore gernimation protein</fullName>
    </submittedName>
</protein>
<name>A0A372LMC8_9BACI</name>
<evidence type="ECO:0000256" key="5">
    <source>
        <dbReference type="ARBA" id="ARBA00022692"/>
    </source>
</evidence>
<keyword evidence="6 8" id="KW-1133">Transmembrane helix</keyword>
<dbReference type="InterPro" id="IPR004761">
    <property type="entry name" value="Spore_GerAB"/>
</dbReference>
<organism evidence="9 10">
    <name type="scientific">Peribacillus saganii</name>
    <dbReference type="NCBI Taxonomy" id="2303992"/>
    <lineage>
        <taxon>Bacteria</taxon>
        <taxon>Bacillati</taxon>
        <taxon>Bacillota</taxon>
        <taxon>Bacilli</taxon>
        <taxon>Bacillales</taxon>
        <taxon>Bacillaceae</taxon>
        <taxon>Peribacillus</taxon>
    </lineage>
</organism>
<sequence>MNEKLHSFHLAILIYLIQTGVTLFVLPAELAQNFGTNGWVAVIIGAALVYINIFLIGAVYRLGRGKSFFAIIEDGMPPMLSYTLYLLLTVLWSLIGCITAKQYIMVYQIITFQHTPGSLLKLGYDVLIYTLVIKGIYNIAKASTFIFSITVFLALLFFYFITDIELARYTPFLFKDGDGLLIGIFKTYIAFLGFELSILFFPYINKESKFFTSLIIGNLITTVVYVYTCLIIFGVFGYEYLKELIFPLLDFLSIIRLPIIERLENLLYALFALKVLITSVMFYWAATESAKRIFRNKSDKTLSFILIAFSYFISLIPDSLEQVRNWLDFLTRWEIGVTLFLPVICIILILLRSKGRKHADGKNC</sequence>
<evidence type="ECO:0000256" key="2">
    <source>
        <dbReference type="ARBA" id="ARBA00007998"/>
    </source>
</evidence>
<dbReference type="OrthoDB" id="2957438at2"/>
<gene>
    <name evidence="9" type="ORF">D0469_14200</name>
</gene>
<feature type="transmembrane region" description="Helical" evidence="8">
    <location>
        <begin position="210"/>
        <end position="237"/>
    </location>
</feature>
<feature type="transmembrane region" description="Helical" evidence="8">
    <location>
        <begin position="38"/>
        <end position="60"/>
    </location>
</feature>
<keyword evidence="3" id="KW-0813">Transport</keyword>
<comment type="caution">
    <text evidence="9">The sequence shown here is derived from an EMBL/GenBank/DDBJ whole genome shotgun (WGS) entry which is preliminary data.</text>
</comment>
<dbReference type="AlphaFoldDB" id="A0A372LMC8"/>
<feature type="transmembrane region" description="Helical" evidence="8">
    <location>
        <begin position="329"/>
        <end position="351"/>
    </location>
</feature>
<evidence type="ECO:0000313" key="10">
    <source>
        <dbReference type="Proteomes" id="UP000264541"/>
    </source>
</evidence>
<dbReference type="GO" id="GO:0009847">
    <property type="term" value="P:spore germination"/>
    <property type="evidence" value="ECO:0007669"/>
    <property type="project" value="InterPro"/>
</dbReference>
<dbReference type="NCBIfam" id="TIGR00912">
    <property type="entry name" value="2A0309"/>
    <property type="match status" value="1"/>
</dbReference>
<keyword evidence="7 8" id="KW-0472">Membrane</keyword>
<reference evidence="9 10" key="1">
    <citation type="submission" date="2018-08" db="EMBL/GenBank/DDBJ databases">
        <title>Bacillus chawlae sp. nov., Bacillus glennii sp. nov., and Bacillus saganii sp. nov. Isolated from the Vehicle Assembly Building at Kennedy Space Center where the Viking Spacecraft were Assembled.</title>
        <authorList>
            <person name="Seuylemezian A."/>
            <person name="Vaishampayan P."/>
        </authorList>
    </citation>
    <scope>NUCLEOTIDE SEQUENCE [LARGE SCALE GENOMIC DNA]</scope>
    <source>
        <strain evidence="9 10">V47-23a</strain>
    </source>
</reference>
<feature type="transmembrane region" description="Helical" evidence="8">
    <location>
        <begin position="179"/>
        <end position="204"/>
    </location>
</feature>
<keyword evidence="4" id="KW-0309">Germination</keyword>
<dbReference type="PANTHER" id="PTHR34975:SF2">
    <property type="entry name" value="SPORE GERMINATION PROTEIN A2"/>
    <property type="match status" value="1"/>
</dbReference>
<keyword evidence="10" id="KW-1185">Reference proteome</keyword>
<dbReference type="EMBL" id="QVTE01000040">
    <property type="protein sequence ID" value="RFU67691.1"/>
    <property type="molecule type" value="Genomic_DNA"/>
</dbReference>
<evidence type="ECO:0000256" key="8">
    <source>
        <dbReference type="SAM" id="Phobius"/>
    </source>
</evidence>
<dbReference type="GO" id="GO:0016020">
    <property type="term" value="C:membrane"/>
    <property type="evidence" value="ECO:0007669"/>
    <property type="project" value="UniProtKB-SubCell"/>
</dbReference>
<evidence type="ECO:0000313" key="9">
    <source>
        <dbReference type="EMBL" id="RFU67691.1"/>
    </source>
</evidence>
<dbReference type="Proteomes" id="UP000264541">
    <property type="component" value="Unassembled WGS sequence"/>
</dbReference>
<dbReference type="Gene3D" id="1.20.1740.10">
    <property type="entry name" value="Amino acid/polyamine transporter I"/>
    <property type="match status" value="1"/>
</dbReference>
<evidence type="ECO:0000256" key="6">
    <source>
        <dbReference type="ARBA" id="ARBA00022989"/>
    </source>
</evidence>
<dbReference type="RefSeq" id="WP_117327398.1">
    <property type="nucleotide sequence ID" value="NZ_QVTE01000040.1"/>
</dbReference>
<keyword evidence="5 8" id="KW-0812">Transmembrane</keyword>
<dbReference type="Pfam" id="PF03845">
    <property type="entry name" value="Spore_permease"/>
    <property type="match status" value="1"/>
</dbReference>
<proteinExistence type="inferred from homology"/>
<evidence type="ECO:0000256" key="3">
    <source>
        <dbReference type="ARBA" id="ARBA00022448"/>
    </source>
</evidence>
<dbReference type="PANTHER" id="PTHR34975">
    <property type="entry name" value="SPORE GERMINATION PROTEIN A2"/>
    <property type="match status" value="1"/>
</dbReference>
<comment type="similarity">
    <text evidence="2">Belongs to the amino acid-polyamine-organocation (APC) superfamily. Spore germination protein (SGP) (TC 2.A.3.9) family.</text>
</comment>
<accession>A0A372LMC8</accession>
<feature type="transmembrane region" description="Helical" evidence="8">
    <location>
        <begin position="145"/>
        <end position="167"/>
    </location>
</feature>
<feature type="transmembrane region" description="Helical" evidence="8">
    <location>
        <begin position="298"/>
        <end position="317"/>
    </location>
</feature>
<feature type="transmembrane region" description="Helical" evidence="8">
    <location>
        <begin position="80"/>
        <end position="98"/>
    </location>
</feature>
<evidence type="ECO:0000256" key="4">
    <source>
        <dbReference type="ARBA" id="ARBA00022544"/>
    </source>
</evidence>
<feature type="transmembrane region" description="Helical" evidence="8">
    <location>
        <begin position="119"/>
        <end position="139"/>
    </location>
</feature>
<evidence type="ECO:0000256" key="7">
    <source>
        <dbReference type="ARBA" id="ARBA00023136"/>
    </source>
</evidence>
<feature type="transmembrane region" description="Helical" evidence="8">
    <location>
        <begin position="6"/>
        <end position="26"/>
    </location>
</feature>